<feature type="domain" description="GGDEF" evidence="3">
    <location>
        <begin position="311"/>
        <end position="444"/>
    </location>
</feature>
<proteinExistence type="predicted"/>
<dbReference type="KEGG" id="mtea:DK419_21425"/>
<dbReference type="InterPro" id="IPR000160">
    <property type="entry name" value="GGDEF_dom"/>
</dbReference>
<dbReference type="InterPro" id="IPR029016">
    <property type="entry name" value="GAF-like_dom_sf"/>
</dbReference>
<dbReference type="Pfam" id="PF00563">
    <property type="entry name" value="EAL"/>
    <property type="match status" value="1"/>
</dbReference>
<dbReference type="SMART" id="SM00091">
    <property type="entry name" value="PAS"/>
    <property type="match status" value="1"/>
</dbReference>
<dbReference type="Pfam" id="PF01590">
    <property type="entry name" value="GAF"/>
    <property type="match status" value="1"/>
</dbReference>
<dbReference type="SUPFAM" id="SSF141868">
    <property type="entry name" value="EAL domain-like"/>
    <property type="match status" value="1"/>
</dbReference>
<dbReference type="SMART" id="SM00267">
    <property type="entry name" value="GGDEF"/>
    <property type="match status" value="1"/>
</dbReference>
<sequence length="710" mass="76701">MSQSRNDERRVAALDRTGLLSARSDETFLSLVGVAADAFGAPIATISLIDAERQFYFEKVGITVASSERCTSFCTRTIEGDGIAVILDAAQDPHWCDNPMVTGAPYIRFYAGVPLRIDGHAIGTFCLIDTAPRAGFSEGECRRLERYAAIALEMLELRARHANRDSARMRFRHMAETSPDAMIVYDAEGGILHWNGSAERLFGHDAAAALRLGVADLTAGQDDRAPWFDDAPGAIREAEIRLRDGSARAVEVALSRWSEGGETIRGAVLRDTSQRREREAALHALAHRDALTGLANRALMRLRLEAMLAAGPVAVLLVDLDGFKDVNDTVGHAAGDEVLKEAAARLLACLRDSDVVARIGGDEFVVALPGCGDPSAGGDVADRIVAAMAEPFPVQERSVRIGASVGLALAPAQAESIDELLFCADLAVYKAKADGRHRHRLYTPSLRAAVSDRQRFVHEFPRALAQEEFVLHYQPQIRLRDGALVGAEALIRWRHPEHGLLEPPAFLPALLASRHAVAVNDWVLRTACRQAAAWLPRAGPHFRMGVNACATRLHSGEIAGVATAILAETGLAPGSLELEITEAVVLAHEAATTAALHALRARGIGIAFDDFGTGYASLSLLDEVPVTRLKIDRSFVRKMNDTPDVPVIRAILQLAEGFGLDVVAEGIETEDQLRRLRRKGCAEGQGYLFSPPVEPEAFAARFLPETVPAP</sequence>
<dbReference type="PROSITE" id="PS50883">
    <property type="entry name" value="EAL"/>
    <property type="match status" value="1"/>
</dbReference>
<organism evidence="4 5">
    <name type="scientific">Methylobacterium terrae</name>
    <dbReference type="NCBI Taxonomy" id="2202827"/>
    <lineage>
        <taxon>Bacteria</taxon>
        <taxon>Pseudomonadati</taxon>
        <taxon>Pseudomonadota</taxon>
        <taxon>Alphaproteobacteria</taxon>
        <taxon>Hyphomicrobiales</taxon>
        <taxon>Methylobacteriaceae</taxon>
        <taxon>Methylobacterium</taxon>
    </lineage>
</organism>
<dbReference type="OrthoDB" id="9814202at2"/>
<protein>
    <submittedName>
        <fullName evidence="4">Bifunctional diguanylate cyclase/phosphodiesterase</fullName>
    </submittedName>
</protein>
<dbReference type="SUPFAM" id="SSF55781">
    <property type="entry name" value="GAF domain-like"/>
    <property type="match status" value="1"/>
</dbReference>
<feature type="domain" description="PAS" evidence="1">
    <location>
        <begin position="167"/>
        <end position="203"/>
    </location>
</feature>
<dbReference type="PANTHER" id="PTHR44757:SF2">
    <property type="entry name" value="BIOFILM ARCHITECTURE MAINTENANCE PROTEIN MBAA"/>
    <property type="match status" value="1"/>
</dbReference>
<evidence type="ECO:0000259" key="1">
    <source>
        <dbReference type="PROSITE" id="PS50112"/>
    </source>
</evidence>
<dbReference type="NCBIfam" id="TIGR00229">
    <property type="entry name" value="sensory_box"/>
    <property type="match status" value="1"/>
</dbReference>
<gene>
    <name evidence="4" type="ORF">DK419_21425</name>
</gene>
<dbReference type="SUPFAM" id="SSF55785">
    <property type="entry name" value="PYP-like sensor domain (PAS domain)"/>
    <property type="match status" value="1"/>
</dbReference>
<dbReference type="Gene3D" id="3.30.70.270">
    <property type="match status" value="1"/>
</dbReference>
<dbReference type="Gene3D" id="3.20.20.450">
    <property type="entry name" value="EAL domain"/>
    <property type="match status" value="1"/>
</dbReference>
<evidence type="ECO:0000313" key="4">
    <source>
        <dbReference type="EMBL" id="AWN48597.1"/>
    </source>
</evidence>
<dbReference type="CDD" id="cd01948">
    <property type="entry name" value="EAL"/>
    <property type="match status" value="1"/>
</dbReference>
<dbReference type="RefSeq" id="WP_109960885.1">
    <property type="nucleotide sequence ID" value="NZ_CP029553.1"/>
</dbReference>
<dbReference type="InterPro" id="IPR003018">
    <property type="entry name" value="GAF"/>
</dbReference>
<evidence type="ECO:0000259" key="2">
    <source>
        <dbReference type="PROSITE" id="PS50883"/>
    </source>
</evidence>
<dbReference type="PROSITE" id="PS50887">
    <property type="entry name" value="GGDEF"/>
    <property type="match status" value="1"/>
</dbReference>
<dbReference type="EMBL" id="CP029553">
    <property type="protein sequence ID" value="AWN48597.1"/>
    <property type="molecule type" value="Genomic_DNA"/>
</dbReference>
<dbReference type="InterPro" id="IPR035965">
    <property type="entry name" value="PAS-like_dom_sf"/>
</dbReference>
<feature type="domain" description="EAL" evidence="2">
    <location>
        <begin position="453"/>
        <end position="706"/>
    </location>
</feature>
<dbReference type="PANTHER" id="PTHR44757">
    <property type="entry name" value="DIGUANYLATE CYCLASE DGCP"/>
    <property type="match status" value="1"/>
</dbReference>
<dbReference type="Proteomes" id="UP000245444">
    <property type="component" value="Chromosome"/>
</dbReference>
<dbReference type="Gene3D" id="3.30.450.20">
    <property type="entry name" value="PAS domain"/>
    <property type="match status" value="1"/>
</dbReference>
<dbReference type="Pfam" id="PF00990">
    <property type="entry name" value="GGDEF"/>
    <property type="match status" value="1"/>
</dbReference>
<name>A0A2U8WR73_9HYPH</name>
<dbReference type="SMART" id="SM00052">
    <property type="entry name" value="EAL"/>
    <property type="match status" value="1"/>
</dbReference>
<dbReference type="InterPro" id="IPR000014">
    <property type="entry name" value="PAS"/>
</dbReference>
<reference evidence="4 5" key="1">
    <citation type="submission" date="2018-05" db="EMBL/GenBank/DDBJ databases">
        <title>Complete Genome Sequence of Methylobacterium sp. 17Sr1-28.</title>
        <authorList>
            <person name="Srinivasan S."/>
        </authorList>
    </citation>
    <scope>NUCLEOTIDE SEQUENCE [LARGE SCALE GENOMIC DNA]</scope>
    <source>
        <strain evidence="4 5">17Sr1-28</strain>
    </source>
</reference>
<dbReference type="CDD" id="cd00130">
    <property type="entry name" value="PAS"/>
    <property type="match status" value="1"/>
</dbReference>
<keyword evidence="5" id="KW-1185">Reference proteome</keyword>
<dbReference type="SUPFAM" id="SSF55073">
    <property type="entry name" value="Nucleotide cyclase"/>
    <property type="match status" value="1"/>
</dbReference>
<evidence type="ECO:0000259" key="3">
    <source>
        <dbReference type="PROSITE" id="PS50887"/>
    </source>
</evidence>
<dbReference type="Pfam" id="PF13188">
    <property type="entry name" value="PAS_8"/>
    <property type="match status" value="1"/>
</dbReference>
<dbReference type="InterPro" id="IPR052155">
    <property type="entry name" value="Biofilm_reg_signaling"/>
</dbReference>
<dbReference type="PROSITE" id="PS50112">
    <property type="entry name" value="PAS"/>
    <property type="match status" value="1"/>
</dbReference>
<dbReference type="NCBIfam" id="TIGR00254">
    <property type="entry name" value="GGDEF"/>
    <property type="match status" value="1"/>
</dbReference>
<accession>A0A2U8WR73</accession>
<dbReference type="InterPro" id="IPR035919">
    <property type="entry name" value="EAL_sf"/>
</dbReference>
<dbReference type="Gene3D" id="3.30.450.40">
    <property type="match status" value="1"/>
</dbReference>
<dbReference type="CDD" id="cd01949">
    <property type="entry name" value="GGDEF"/>
    <property type="match status" value="1"/>
</dbReference>
<dbReference type="SMART" id="SM00065">
    <property type="entry name" value="GAF"/>
    <property type="match status" value="1"/>
</dbReference>
<evidence type="ECO:0000313" key="5">
    <source>
        <dbReference type="Proteomes" id="UP000245444"/>
    </source>
</evidence>
<dbReference type="InterPro" id="IPR001633">
    <property type="entry name" value="EAL_dom"/>
</dbReference>
<dbReference type="AlphaFoldDB" id="A0A2U8WR73"/>
<dbReference type="InterPro" id="IPR029787">
    <property type="entry name" value="Nucleotide_cyclase"/>
</dbReference>
<dbReference type="InterPro" id="IPR043128">
    <property type="entry name" value="Rev_trsase/Diguanyl_cyclase"/>
</dbReference>